<dbReference type="SUPFAM" id="SSF103481">
    <property type="entry name" value="Multidrug resistance efflux transporter EmrE"/>
    <property type="match status" value="1"/>
</dbReference>
<comment type="caution">
    <text evidence="8">The sequence shown here is derived from an EMBL/GenBank/DDBJ whole genome shotgun (WGS) entry which is preliminary data.</text>
</comment>
<dbReference type="RefSeq" id="WP_176639223.1">
    <property type="nucleotide sequence ID" value="NZ_JABXXP010000041.1"/>
</dbReference>
<evidence type="ECO:0000256" key="3">
    <source>
        <dbReference type="ARBA" id="ARBA00022692"/>
    </source>
</evidence>
<proteinExistence type="inferred from homology"/>
<feature type="transmembrane region" description="Helical" evidence="6">
    <location>
        <begin position="148"/>
        <end position="171"/>
    </location>
</feature>
<evidence type="ECO:0000256" key="6">
    <source>
        <dbReference type="SAM" id="Phobius"/>
    </source>
</evidence>
<evidence type="ECO:0000256" key="5">
    <source>
        <dbReference type="ARBA" id="ARBA00023136"/>
    </source>
</evidence>
<protein>
    <submittedName>
        <fullName evidence="8">DMT family transporter</fullName>
    </submittedName>
</protein>
<dbReference type="Pfam" id="PF00892">
    <property type="entry name" value="EamA"/>
    <property type="match status" value="1"/>
</dbReference>
<feature type="non-terminal residue" evidence="8">
    <location>
        <position position="257"/>
    </location>
</feature>
<dbReference type="Proteomes" id="UP000534870">
    <property type="component" value="Unassembled WGS sequence"/>
</dbReference>
<keyword evidence="5 6" id="KW-0472">Membrane</keyword>
<reference evidence="8 9" key="1">
    <citation type="submission" date="2020-06" db="EMBL/GenBank/DDBJ databases">
        <title>Description of novel acetic acid bacteria.</title>
        <authorList>
            <person name="Sombolestani A."/>
        </authorList>
    </citation>
    <scope>NUCLEOTIDE SEQUENCE [LARGE SCALE GENOMIC DNA]</scope>
    <source>
        <strain evidence="8 9">LMG 31431</strain>
    </source>
</reference>
<dbReference type="AlphaFoldDB" id="A0A7Y7IU93"/>
<comment type="similarity">
    <text evidence="2">Belongs to the EamA transporter family.</text>
</comment>
<evidence type="ECO:0000256" key="2">
    <source>
        <dbReference type="ARBA" id="ARBA00007362"/>
    </source>
</evidence>
<name>A0A7Y7IU93_9PROT</name>
<evidence type="ECO:0000313" key="8">
    <source>
        <dbReference type="EMBL" id="NVN10446.1"/>
    </source>
</evidence>
<dbReference type="InterPro" id="IPR000620">
    <property type="entry name" value="EamA_dom"/>
</dbReference>
<evidence type="ECO:0000256" key="4">
    <source>
        <dbReference type="ARBA" id="ARBA00022989"/>
    </source>
</evidence>
<feature type="transmembrane region" description="Helical" evidence="6">
    <location>
        <begin position="183"/>
        <end position="208"/>
    </location>
</feature>
<evidence type="ECO:0000313" key="9">
    <source>
        <dbReference type="Proteomes" id="UP000534870"/>
    </source>
</evidence>
<sequence length="257" mass="27491">MQYAALFFISALWGGSFVLIKVLSVDLSSFSISVERTFIAAAALSVLAFTRKRTVHYGGWAWRRLACLALVGQVVPFTLLSVAGHLTTSINLAFMMGAAPLVTFAMSAIFPPREHWNALTVLGLLLGGIGVGASLYSPSIPTISSYHVLTHSTLGQMAALGAAASFAAGAIISRNLSSRMDSFLVVTHSMCISAFVLAVSALLGKLIFSTNISLPSDGRELTTHQFHPDAHNGGIGLRNWRSLTMRRTPRVNQESLL</sequence>
<feature type="domain" description="EamA" evidence="7">
    <location>
        <begin position="6"/>
        <end position="131"/>
    </location>
</feature>
<accession>A0A7Y7IU93</accession>
<dbReference type="PANTHER" id="PTHR32322">
    <property type="entry name" value="INNER MEMBRANE TRANSPORTER"/>
    <property type="match status" value="1"/>
</dbReference>
<feature type="transmembrane region" description="Helical" evidence="6">
    <location>
        <begin position="61"/>
        <end position="83"/>
    </location>
</feature>
<dbReference type="PANTHER" id="PTHR32322:SF2">
    <property type="entry name" value="EAMA DOMAIN-CONTAINING PROTEIN"/>
    <property type="match status" value="1"/>
</dbReference>
<feature type="transmembrane region" description="Helical" evidence="6">
    <location>
        <begin position="89"/>
        <end position="109"/>
    </location>
</feature>
<keyword evidence="4 6" id="KW-1133">Transmembrane helix</keyword>
<dbReference type="GO" id="GO:0016020">
    <property type="term" value="C:membrane"/>
    <property type="evidence" value="ECO:0007669"/>
    <property type="project" value="UniProtKB-SubCell"/>
</dbReference>
<evidence type="ECO:0000259" key="7">
    <source>
        <dbReference type="Pfam" id="PF00892"/>
    </source>
</evidence>
<evidence type="ECO:0000256" key="1">
    <source>
        <dbReference type="ARBA" id="ARBA00004141"/>
    </source>
</evidence>
<dbReference type="EMBL" id="JABXXP010000041">
    <property type="protein sequence ID" value="NVN10446.1"/>
    <property type="molecule type" value="Genomic_DNA"/>
</dbReference>
<keyword evidence="3 6" id="KW-0812">Transmembrane</keyword>
<feature type="transmembrane region" description="Helical" evidence="6">
    <location>
        <begin position="116"/>
        <end position="136"/>
    </location>
</feature>
<comment type="subcellular location">
    <subcellularLocation>
        <location evidence="1">Membrane</location>
        <topology evidence="1">Multi-pass membrane protein</topology>
    </subcellularLocation>
</comment>
<organism evidence="8 9">
    <name type="scientific">Nguyenibacter vanlangensis</name>
    <dbReference type="NCBI Taxonomy" id="1216886"/>
    <lineage>
        <taxon>Bacteria</taxon>
        <taxon>Pseudomonadati</taxon>
        <taxon>Pseudomonadota</taxon>
        <taxon>Alphaproteobacteria</taxon>
        <taxon>Acetobacterales</taxon>
        <taxon>Acetobacteraceae</taxon>
        <taxon>Nguyenibacter</taxon>
    </lineage>
</organism>
<feature type="transmembrane region" description="Helical" evidence="6">
    <location>
        <begin position="30"/>
        <end position="49"/>
    </location>
</feature>
<dbReference type="InterPro" id="IPR037185">
    <property type="entry name" value="EmrE-like"/>
</dbReference>
<gene>
    <name evidence="8" type="ORF">HUK84_04665</name>
</gene>
<dbReference type="InterPro" id="IPR050638">
    <property type="entry name" value="AA-Vitamin_Transporters"/>
</dbReference>